<protein>
    <submittedName>
        <fullName evidence="5">Uncharacterized protein</fullName>
    </submittedName>
</protein>
<evidence type="ECO:0000256" key="2">
    <source>
        <dbReference type="ARBA" id="ARBA00009861"/>
    </source>
</evidence>
<name>W9JG54_FUSOX</name>
<evidence type="ECO:0000256" key="4">
    <source>
        <dbReference type="ARBA" id="ARBA00023315"/>
    </source>
</evidence>
<dbReference type="PANTHER" id="PTHR31896:SF69">
    <property type="entry name" value="FAMILY REGULATORY PROTEIN, PUTATIVE (AFU_ORTHOLOGUE AFUA_3G14730)-RELATED"/>
    <property type="match status" value="1"/>
</dbReference>
<dbReference type="HOGENOM" id="CLU_043706_0_0_1"/>
<dbReference type="GO" id="GO:0016746">
    <property type="term" value="F:acyltransferase activity"/>
    <property type="evidence" value="ECO:0007669"/>
    <property type="project" value="UniProtKB-KW"/>
</dbReference>
<dbReference type="Proteomes" id="UP000030766">
    <property type="component" value="Unassembled WGS sequence"/>
</dbReference>
<dbReference type="AlphaFoldDB" id="W9JG54"/>
<dbReference type="VEuPathDB" id="FungiDB:FOZG_17660"/>
<dbReference type="Gene3D" id="3.30.559.10">
    <property type="entry name" value="Chloramphenicol acetyltransferase-like domain"/>
    <property type="match status" value="2"/>
</dbReference>
<dbReference type="PANTHER" id="PTHR31896">
    <property type="entry name" value="FAMILY REGULATORY PROTEIN, PUTATIVE (AFU_ORTHOLOGUE AFUA_3G14730)-RELATED"/>
    <property type="match status" value="1"/>
</dbReference>
<organism evidence="5">
    <name type="scientific">Fusarium oxysporum Fo47</name>
    <dbReference type="NCBI Taxonomy" id="660027"/>
    <lineage>
        <taxon>Eukaryota</taxon>
        <taxon>Fungi</taxon>
        <taxon>Dikarya</taxon>
        <taxon>Ascomycota</taxon>
        <taxon>Pezizomycotina</taxon>
        <taxon>Sordariomycetes</taxon>
        <taxon>Hypocreomycetidae</taxon>
        <taxon>Hypocreales</taxon>
        <taxon>Nectriaceae</taxon>
        <taxon>Fusarium</taxon>
        <taxon>Fusarium oxysporum species complex</taxon>
    </lineage>
</organism>
<evidence type="ECO:0000313" key="5">
    <source>
        <dbReference type="EMBL" id="EWZ28655.1"/>
    </source>
</evidence>
<sequence length="505" mass="56945">MSETDGSVENARAIPLSFRDSWKPLDNIRTLLFFVVKQKLDEGILQKTLEELIREHLPILGARIHAARKTGQLEYHIPATFDKDYELFRWSRASVKKTFQEANILKPNDAVEEQNSITSYPSIVELEAAWTPSSWPLERKQEENDCPLLLVHLTHYEDATVVATNLPHLVADQAGYATIIESWINLIRGKSLPPFFKIPQGVLEGANMAQTELCRSKGEYRVQTKWEIIRVQFGFIPEIVKQRQEERRIMLFSGSLVEKLRNDMNEQIAKRNGPDTVVLTSNDILAAILLKLSNLHRKSPKMVTLSGAVDIRGRHTDLPKSERYIHNALAFSTARFPVCRDTPLMDIAVQNRRAVNRATTQAGIDCSLAVMKEMHRSGKSMHICEPFEISYATTNWSGAWANIDFSPASKVRMGKTEQGSSSSTTVNLSDATTLGEKAASNDRCVSCEPTLVFGHALGRDIFVLRYNSQIMCKTKEGFWVDFASSVKNMRLIDSLLKQNPLLEGI</sequence>
<reference evidence="5" key="1">
    <citation type="submission" date="2011-06" db="EMBL/GenBank/DDBJ databases">
        <title>The Genome Sequence of Fusarium oxysporum Fo47.</title>
        <authorList>
            <consortium name="The Broad Institute Genome Sequencing Platform"/>
            <person name="Ma L.-J."/>
            <person name="Gale L.R."/>
            <person name="Schwartz D.C."/>
            <person name="Zhou S."/>
            <person name="Corby-Kistler H."/>
            <person name="Young S.K."/>
            <person name="Zeng Q."/>
            <person name="Gargeya S."/>
            <person name="Fitzgerald M."/>
            <person name="Haas B."/>
            <person name="Abouelleil A."/>
            <person name="Alvarado L."/>
            <person name="Arachchi H.M."/>
            <person name="Berlin A."/>
            <person name="Brown A."/>
            <person name="Chapman S.B."/>
            <person name="Chen Z."/>
            <person name="Dunbar C."/>
            <person name="Freedman E."/>
            <person name="Gearin G."/>
            <person name="Gellesch M."/>
            <person name="Goldberg J."/>
            <person name="Griggs A."/>
            <person name="Gujja S."/>
            <person name="Heiman D."/>
            <person name="Howarth C."/>
            <person name="Larson L."/>
            <person name="Lui A."/>
            <person name="MacDonald P.J.P."/>
            <person name="Mehta T."/>
            <person name="Montmayeur A."/>
            <person name="Murphy C."/>
            <person name="Neiman D."/>
            <person name="Pearson M."/>
            <person name="Priest M."/>
            <person name="Roberts A."/>
            <person name="Saif S."/>
            <person name="Shea T."/>
            <person name="Shenoy N."/>
            <person name="Sisk P."/>
            <person name="Stolte C."/>
            <person name="Sykes S."/>
            <person name="Wortman J."/>
            <person name="Nusbaum C."/>
            <person name="Birren B."/>
        </authorList>
    </citation>
    <scope>NUCLEOTIDE SEQUENCE [LARGE SCALE GENOMIC DNA]</scope>
    <source>
        <strain evidence="5">Fo47</strain>
    </source>
</reference>
<keyword evidence="3" id="KW-0808">Transferase</keyword>
<reference evidence="5" key="2">
    <citation type="submission" date="2012-06" db="EMBL/GenBank/DDBJ databases">
        <title>Annotation of the Genome Sequence of Fusarium oxysporum Fo47.</title>
        <authorList>
            <consortium name="The Broad Institute Genomics Platform"/>
            <person name="Ma L.-J."/>
            <person name="Corby-Kistler H."/>
            <person name="Broz K."/>
            <person name="Gale L.R."/>
            <person name="Jonkers W."/>
            <person name="O'Donnell K."/>
            <person name="Ploetz R."/>
            <person name="Steinberg C."/>
            <person name="Schwartz D.C."/>
            <person name="VanEtten H."/>
            <person name="Zhou S."/>
            <person name="Young S.K."/>
            <person name="Zeng Q."/>
            <person name="Gargeya S."/>
            <person name="Fitzgerald M."/>
            <person name="Abouelleil A."/>
            <person name="Alvarado L."/>
            <person name="Chapman S.B."/>
            <person name="Gainer-Dewar J."/>
            <person name="Goldberg J."/>
            <person name="Griggs A."/>
            <person name="Gujja S."/>
            <person name="Hansen M."/>
            <person name="Howarth C."/>
            <person name="Imamovic A."/>
            <person name="Ireland A."/>
            <person name="Larimer J."/>
            <person name="McCowan C."/>
            <person name="Murphy C."/>
            <person name="Pearson M."/>
            <person name="Poon T.W."/>
            <person name="Priest M."/>
            <person name="Roberts A."/>
            <person name="Saif S."/>
            <person name="Shea T."/>
            <person name="Sykes S."/>
            <person name="Wortman J."/>
            <person name="Nusbaum C."/>
            <person name="Birren B."/>
        </authorList>
    </citation>
    <scope>NUCLEOTIDE SEQUENCE</scope>
    <source>
        <strain evidence="5">Fo47</strain>
    </source>
</reference>
<gene>
    <name evidence="5" type="ORF">FOZG_17660</name>
</gene>
<dbReference type="EMBL" id="JH717920">
    <property type="protein sequence ID" value="EWZ28655.1"/>
    <property type="molecule type" value="Genomic_DNA"/>
</dbReference>
<dbReference type="Pfam" id="PF02458">
    <property type="entry name" value="Transferase"/>
    <property type="match status" value="1"/>
</dbReference>
<accession>W9JG54</accession>
<proteinExistence type="inferred from homology"/>
<evidence type="ECO:0000256" key="1">
    <source>
        <dbReference type="ARBA" id="ARBA00005179"/>
    </source>
</evidence>
<keyword evidence="4" id="KW-0012">Acyltransferase</keyword>
<dbReference type="InterPro" id="IPR023213">
    <property type="entry name" value="CAT-like_dom_sf"/>
</dbReference>
<comment type="pathway">
    <text evidence="1">Secondary metabolite biosynthesis.</text>
</comment>
<comment type="similarity">
    <text evidence="2">Belongs to the plant acyltransferase family.</text>
</comment>
<evidence type="ECO:0000256" key="3">
    <source>
        <dbReference type="ARBA" id="ARBA00022679"/>
    </source>
</evidence>
<dbReference type="InterPro" id="IPR051283">
    <property type="entry name" value="Sec_Metabolite_Acyltrans"/>
</dbReference>